<dbReference type="PANTHER" id="PTHR24113">
    <property type="entry name" value="RAN GTPASE-ACTIVATING PROTEIN 1"/>
    <property type="match status" value="1"/>
</dbReference>
<dbReference type="InterPro" id="IPR027038">
    <property type="entry name" value="RanGap"/>
</dbReference>
<dbReference type="GO" id="GO:0005634">
    <property type="term" value="C:nucleus"/>
    <property type="evidence" value="ECO:0007669"/>
    <property type="project" value="TreeGrafter"/>
</dbReference>
<comment type="caution">
    <text evidence="1">The sequence shown here is derived from an EMBL/GenBank/DDBJ whole genome shotgun (WGS) entry which is preliminary data.</text>
</comment>
<dbReference type="InterPro" id="IPR032675">
    <property type="entry name" value="LRR_dom_sf"/>
</dbReference>
<name>A0A1V9YBA9_ACHHY</name>
<proteinExistence type="predicted"/>
<reference evidence="1 2" key="1">
    <citation type="journal article" date="2014" name="Genome Biol. Evol.">
        <title>The secreted proteins of Achlya hypogyna and Thraustotheca clavata identify the ancestral oomycete secretome and reveal gene acquisitions by horizontal gene transfer.</title>
        <authorList>
            <person name="Misner I."/>
            <person name="Blouin N."/>
            <person name="Leonard G."/>
            <person name="Richards T.A."/>
            <person name="Lane C.E."/>
        </authorList>
    </citation>
    <scope>NUCLEOTIDE SEQUENCE [LARGE SCALE GENOMIC DNA]</scope>
    <source>
        <strain evidence="1 2">ATCC 48635</strain>
    </source>
</reference>
<sequence length="426" mass="46928">MPSTTLSWQSNVDIPMRRMMIQKLLWMFQHQQAFQQAMPPGAVDARLPSLVRRLELALYLRAASLDEYLNEHSVQRRVQSLIIALHHQAVLQFVPRPDEEIAFHMAPAVKRYRSDDVDNNENAPAAKTLRRCPPTSFLINSHEDVLRKIFSYLDGRTVFGCMGINRFAAHFLPSCVLYLHLPVHHLDTLLRSAQLARCTELQCLDVFNPSTSTPGDQALQSSEAVVVRLARRLQEKALPKLRRLSLHATFVNTQALNATAALCAALSQCPLLEELVLGGNALGDSGAKEIANSLLRLHCPRLRLLDLRRNYIGEGGIKDLAVALGAIPHQHLRWLLLGSNIAGDAAIAALASALALGHARGLEFLGLEDNFVNVAGVHALAAALKKGVCPALKELCIGDNVVENQVIQDIFAFALHRQPSVTSRSP</sequence>
<dbReference type="Gene3D" id="3.80.10.10">
    <property type="entry name" value="Ribonuclease Inhibitor"/>
    <property type="match status" value="2"/>
</dbReference>
<dbReference type="GO" id="GO:0048471">
    <property type="term" value="C:perinuclear region of cytoplasm"/>
    <property type="evidence" value="ECO:0007669"/>
    <property type="project" value="TreeGrafter"/>
</dbReference>
<dbReference type="Pfam" id="PF13516">
    <property type="entry name" value="LRR_6"/>
    <property type="match status" value="1"/>
</dbReference>
<organism evidence="1 2">
    <name type="scientific">Achlya hypogyna</name>
    <name type="common">Oomycete</name>
    <name type="synonym">Protoachlya hypogyna</name>
    <dbReference type="NCBI Taxonomy" id="1202772"/>
    <lineage>
        <taxon>Eukaryota</taxon>
        <taxon>Sar</taxon>
        <taxon>Stramenopiles</taxon>
        <taxon>Oomycota</taxon>
        <taxon>Saprolegniomycetes</taxon>
        <taxon>Saprolegniales</taxon>
        <taxon>Achlyaceae</taxon>
        <taxon>Achlya</taxon>
    </lineage>
</organism>
<dbReference type="GO" id="GO:0006913">
    <property type="term" value="P:nucleocytoplasmic transport"/>
    <property type="evidence" value="ECO:0007669"/>
    <property type="project" value="TreeGrafter"/>
</dbReference>
<evidence type="ECO:0000313" key="1">
    <source>
        <dbReference type="EMBL" id="OQR82994.1"/>
    </source>
</evidence>
<dbReference type="Proteomes" id="UP000243579">
    <property type="component" value="Unassembled WGS sequence"/>
</dbReference>
<dbReference type="EMBL" id="JNBR01002405">
    <property type="protein sequence ID" value="OQR82994.1"/>
    <property type="molecule type" value="Genomic_DNA"/>
</dbReference>
<dbReference type="SMART" id="SM00368">
    <property type="entry name" value="LRR_RI"/>
    <property type="match status" value="5"/>
</dbReference>
<dbReference type="GO" id="GO:0005829">
    <property type="term" value="C:cytosol"/>
    <property type="evidence" value="ECO:0007669"/>
    <property type="project" value="TreeGrafter"/>
</dbReference>
<accession>A0A1V9YBA9</accession>
<dbReference type="STRING" id="1202772.A0A1V9YBA9"/>
<dbReference type="GO" id="GO:0005096">
    <property type="term" value="F:GTPase activator activity"/>
    <property type="evidence" value="ECO:0007669"/>
    <property type="project" value="InterPro"/>
</dbReference>
<evidence type="ECO:0000313" key="2">
    <source>
        <dbReference type="Proteomes" id="UP000243579"/>
    </source>
</evidence>
<keyword evidence="2" id="KW-1185">Reference proteome</keyword>
<dbReference type="OrthoDB" id="120976at2759"/>
<dbReference type="PANTHER" id="PTHR24113:SF15">
    <property type="entry name" value="NACHT DOMAIN-CONTAINING PROTEIN"/>
    <property type="match status" value="1"/>
</dbReference>
<gene>
    <name evidence="1" type="ORF">ACHHYP_15225</name>
</gene>
<dbReference type="InterPro" id="IPR001611">
    <property type="entry name" value="Leu-rich_rpt"/>
</dbReference>
<protein>
    <submittedName>
        <fullName evidence="1">Uncharacterized protein</fullName>
    </submittedName>
</protein>
<dbReference type="SUPFAM" id="SSF52047">
    <property type="entry name" value="RNI-like"/>
    <property type="match status" value="1"/>
</dbReference>
<dbReference type="AlphaFoldDB" id="A0A1V9YBA9"/>
<dbReference type="GO" id="GO:0031267">
    <property type="term" value="F:small GTPase binding"/>
    <property type="evidence" value="ECO:0007669"/>
    <property type="project" value="TreeGrafter"/>
</dbReference>